<protein>
    <submittedName>
        <fullName evidence="2">Uncharacterized protein</fullName>
    </submittedName>
</protein>
<evidence type="ECO:0000313" key="2">
    <source>
        <dbReference type="EMBL" id="USQ95304.1"/>
    </source>
</evidence>
<keyword evidence="1" id="KW-0472">Membrane</keyword>
<organism evidence="2 3">
    <name type="scientific">Caulobacter segnis</name>
    <dbReference type="NCBI Taxonomy" id="88688"/>
    <lineage>
        <taxon>Bacteria</taxon>
        <taxon>Pseudomonadati</taxon>
        <taxon>Pseudomonadota</taxon>
        <taxon>Alphaproteobacteria</taxon>
        <taxon>Caulobacterales</taxon>
        <taxon>Caulobacteraceae</taxon>
        <taxon>Caulobacter</taxon>
    </lineage>
</organism>
<name>A0ABY4ZSE0_9CAUL</name>
<dbReference type="EMBL" id="CP096040">
    <property type="protein sequence ID" value="USQ95304.1"/>
    <property type="molecule type" value="Genomic_DNA"/>
</dbReference>
<sequence length="145" mass="15731">MSHSPIQTLGLVLTPIVTIVVVWRGGVPERIAALASLVAFLITPLAQKLSHGRWPLPGVALVDLGVCVLLIGLALRYDRTWLILTAGVELATVMAHLGMILDPTLMARGYVISLWIFYFIFLAALSWSVVEARALRAAHRSEPGP</sequence>
<keyword evidence="1" id="KW-0812">Transmembrane</keyword>
<accession>A0ABY4ZSE0</accession>
<dbReference type="Proteomes" id="UP001057520">
    <property type="component" value="Chromosome"/>
</dbReference>
<feature type="transmembrane region" description="Helical" evidence="1">
    <location>
        <begin position="6"/>
        <end position="24"/>
    </location>
</feature>
<gene>
    <name evidence="2" type="ORF">MZV50_22580</name>
</gene>
<feature type="transmembrane region" description="Helical" evidence="1">
    <location>
        <begin position="82"/>
        <end position="101"/>
    </location>
</feature>
<evidence type="ECO:0000313" key="3">
    <source>
        <dbReference type="Proteomes" id="UP001057520"/>
    </source>
</evidence>
<reference evidence="2 3" key="1">
    <citation type="submission" date="2022-04" db="EMBL/GenBank/DDBJ databases">
        <title>Genome sequence of soybean root-associated Caulobacter segnis RL271.</title>
        <authorList>
            <person name="Longley R."/>
            <person name="Bonito G."/>
            <person name="Trigodet F."/>
            <person name="Crosson S."/>
            <person name="Fiebig A."/>
        </authorList>
    </citation>
    <scope>NUCLEOTIDE SEQUENCE [LARGE SCALE GENOMIC DNA]</scope>
    <source>
        <strain evidence="2 3">RL271</strain>
    </source>
</reference>
<keyword evidence="3" id="KW-1185">Reference proteome</keyword>
<evidence type="ECO:0000256" key="1">
    <source>
        <dbReference type="SAM" id="Phobius"/>
    </source>
</evidence>
<feature type="transmembrane region" description="Helical" evidence="1">
    <location>
        <begin position="56"/>
        <end position="75"/>
    </location>
</feature>
<feature type="transmembrane region" description="Helical" evidence="1">
    <location>
        <begin position="107"/>
        <end position="130"/>
    </location>
</feature>
<keyword evidence="1" id="KW-1133">Transmembrane helix</keyword>
<feature type="transmembrane region" description="Helical" evidence="1">
    <location>
        <begin position="31"/>
        <end position="50"/>
    </location>
</feature>
<proteinExistence type="predicted"/>